<dbReference type="EMBL" id="JACHLD010000006">
    <property type="protein sequence ID" value="MBB4803498.1"/>
    <property type="molecule type" value="Genomic_DNA"/>
</dbReference>
<accession>A0A7W7IZR3</accession>
<keyword evidence="3" id="KW-1185">Reference proteome</keyword>
<sequence>MIIGIVGYFTIPTVTGWIIQAGGAGNFTRNVNQTAMKAGNVTGAGAGSAAGNIGGRLMSK</sequence>
<evidence type="ECO:0000313" key="3">
    <source>
        <dbReference type="Proteomes" id="UP000561681"/>
    </source>
</evidence>
<proteinExistence type="predicted"/>
<dbReference type="Pfam" id="PF07863">
    <property type="entry name" value="CtnDOT_TraJ"/>
    <property type="match status" value="1"/>
</dbReference>
<dbReference type="AlphaFoldDB" id="A0A7W7IZR3"/>
<reference evidence="2 3" key="1">
    <citation type="submission" date="2020-08" db="EMBL/GenBank/DDBJ databases">
        <title>Functional genomics of gut bacteria from endangered species of beetles.</title>
        <authorList>
            <person name="Carlos-Shanley C."/>
        </authorList>
    </citation>
    <scope>NUCLEOTIDE SEQUENCE [LARGE SCALE GENOMIC DNA]</scope>
    <source>
        <strain evidence="2 3">S00142</strain>
    </source>
</reference>
<feature type="domain" description="Conjugative transposon TraJ C-terminal" evidence="1">
    <location>
        <begin position="1"/>
        <end position="54"/>
    </location>
</feature>
<evidence type="ECO:0000313" key="2">
    <source>
        <dbReference type="EMBL" id="MBB4803498.1"/>
    </source>
</evidence>
<dbReference type="Proteomes" id="UP000561681">
    <property type="component" value="Unassembled WGS sequence"/>
</dbReference>
<organism evidence="2 3">
    <name type="scientific">Flavobacterium nitrogenifigens</name>
    <dbReference type="NCBI Taxonomy" id="1617283"/>
    <lineage>
        <taxon>Bacteria</taxon>
        <taxon>Pseudomonadati</taxon>
        <taxon>Bacteroidota</taxon>
        <taxon>Flavobacteriia</taxon>
        <taxon>Flavobacteriales</taxon>
        <taxon>Flavobacteriaceae</taxon>
        <taxon>Flavobacterium</taxon>
    </lineage>
</organism>
<name>A0A7W7IZR3_9FLAO</name>
<protein>
    <recommendedName>
        <fullName evidence="1">Conjugative transposon TraJ C-terminal domain-containing protein</fullName>
    </recommendedName>
</protein>
<evidence type="ECO:0000259" key="1">
    <source>
        <dbReference type="Pfam" id="PF07863"/>
    </source>
</evidence>
<dbReference type="InterPro" id="IPR012424">
    <property type="entry name" value="Conjugative_transposon_TraJ_C"/>
</dbReference>
<gene>
    <name evidence="2" type="ORF">HNP37_003573</name>
</gene>
<comment type="caution">
    <text evidence="2">The sequence shown here is derived from an EMBL/GenBank/DDBJ whole genome shotgun (WGS) entry which is preliminary data.</text>
</comment>